<keyword evidence="4" id="KW-1185">Reference proteome</keyword>
<dbReference type="InterPro" id="IPR050902">
    <property type="entry name" value="ABC_Transporter_SBP"/>
</dbReference>
<dbReference type="PANTHER" id="PTHR30535:SF34">
    <property type="entry name" value="MOLYBDATE-BINDING PROTEIN MOLA"/>
    <property type="match status" value="1"/>
</dbReference>
<comment type="caution">
    <text evidence="3">The sequence shown here is derived from an EMBL/GenBank/DDBJ whole genome shotgun (WGS) entry which is preliminary data.</text>
</comment>
<proteinExistence type="predicted"/>
<evidence type="ECO:0000256" key="1">
    <source>
        <dbReference type="SAM" id="SignalP"/>
    </source>
</evidence>
<feature type="signal peptide" evidence="1">
    <location>
        <begin position="1"/>
        <end position="28"/>
    </location>
</feature>
<reference evidence="3 4" key="1">
    <citation type="journal article" date="2021" name="Sci. Rep.">
        <title>The distribution of antibiotic resistance genes in chicken gut microbiota commensals.</title>
        <authorList>
            <person name="Juricova H."/>
            <person name="Matiasovicova J."/>
            <person name="Kubasova T."/>
            <person name="Cejkova D."/>
            <person name="Rychlik I."/>
        </authorList>
    </citation>
    <scope>NUCLEOTIDE SEQUENCE [LARGE SCALE GENOMIC DNA]</scope>
    <source>
        <strain evidence="3 4">An562</strain>
    </source>
</reference>
<evidence type="ECO:0000313" key="3">
    <source>
        <dbReference type="EMBL" id="MBM6929071.1"/>
    </source>
</evidence>
<dbReference type="EMBL" id="JACJKX010000013">
    <property type="protein sequence ID" value="MBM6929071.1"/>
    <property type="molecule type" value="Genomic_DNA"/>
</dbReference>
<sequence>MINSGRRFYLKAAAATALYLNWPSFALAQTGSFGLTDLVGRSIVLTQKPQRFVVANYIANFLFVGGAESVNHIVGITADGWQSTRYAEYVRLTQAFPQLKNIPSIGGYHDDILNTEKILALKPDVVILGQTQYVQNARRLSLLEKAGIAVVVLDYHAMKLENHVKSTQLLGKLLDRESVAKEQISRYSEIIQTIQTRIVRADAVAKQVPVYVECGNLGIGAYGNSYNKSVLWGGILDRLQANNIAADMQAPYASLSREFVLAKNPGIIFIAGSIWQNAAENDQMRMGLMVSKSEALQRLSEFIKRPLWDRLQAVKNNRVYGVDHGSLRSMLDYSFSLFMAKVIYPGLFDDFDPEAEIQAFYKRYLPEVDSSGTFTLKP</sequence>
<dbReference type="PROSITE" id="PS50983">
    <property type="entry name" value="FE_B12_PBP"/>
    <property type="match status" value="1"/>
</dbReference>
<dbReference type="InterPro" id="IPR002491">
    <property type="entry name" value="ABC_transptr_periplasmic_BD"/>
</dbReference>
<accession>A0ABS2GV28</accession>
<organism evidence="3 4">
    <name type="scientific">Parasutterella secunda</name>
    <dbReference type="NCBI Taxonomy" id="626947"/>
    <lineage>
        <taxon>Bacteria</taxon>
        <taxon>Pseudomonadati</taxon>
        <taxon>Pseudomonadota</taxon>
        <taxon>Betaproteobacteria</taxon>
        <taxon>Burkholderiales</taxon>
        <taxon>Sutterellaceae</taxon>
        <taxon>Parasutterella</taxon>
    </lineage>
</organism>
<feature type="chain" id="PRO_5045837955" evidence="1">
    <location>
        <begin position="29"/>
        <end position="378"/>
    </location>
</feature>
<keyword evidence="1" id="KW-0732">Signal</keyword>
<dbReference type="Pfam" id="PF01497">
    <property type="entry name" value="Peripla_BP_2"/>
    <property type="match status" value="1"/>
</dbReference>
<protein>
    <submittedName>
        <fullName evidence="3">ABC transporter substrate-binding protein</fullName>
    </submittedName>
</protein>
<dbReference type="SUPFAM" id="SSF53807">
    <property type="entry name" value="Helical backbone' metal receptor"/>
    <property type="match status" value="1"/>
</dbReference>
<dbReference type="Gene3D" id="3.40.50.1980">
    <property type="entry name" value="Nitrogenase molybdenum iron protein domain"/>
    <property type="match status" value="2"/>
</dbReference>
<feature type="domain" description="Fe/B12 periplasmic-binding" evidence="2">
    <location>
        <begin position="50"/>
        <end position="351"/>
    </location>
</feature>
<dbReference type="RefSeq" id="WP_205050659.1">
    <property type="nucleotide sequence ID" value="NZ_JACJKX010000013.1"/>
</dbReference>
<gene>
    <name evidence="3" type="ORF">H5985_07310</name>
</gene>
<dbReference type="PANTHER" id="PTHR30535">
    <property type="entry name" value="VITAMIN B12-BINDING PROTEIN"/>
    <property type="match status" value="1"/>
</dbReference>
<name>A0ABS2GV28_9BURK</name>
<evidence type="ECO:0000259" key="2">
    <source>
        <dbReference type="PROSITE" id="PS50983"/>
    </source>
</evidence>
<evidence type="ECO:0000313" key="4">
    <source>
        <dbReference type="Proteomes" id="UP000777002"/>
    </source>
</evidence>
<dbReference type="Proteomes" id="UP000777002">
    <property type="component" value="Unassembled WGS sequence"/>
</dbReference>